<keyword evidence="1" id="KW-0732">Signal</keyword>
<dbReference type="EMBL" id="JAANYN010000011">
    <property type="protein sequence ID" value="NHE59160.1"/>
    <property type="molecule type" value="Genomic_DNA"/>
</dbReference>
<accession>A0ABX0HB80</accession>
<feature type="chain" id="PRO_5045578422" description="CARDB domain-containing protein" evidence="1">
    <location>
        <begin position="19"/>
        <end position="127"/>
    </location>
</feature>
<proteinExistence type="predicted"/>
<evidence type="ECO:0000256" key="1">
    <source>
        <dbReference type="SAM" id="SignalP"/>
    </source>
</evidence>
<evidence type="ECO:0000313" key="3">
    <source>
        <dbReference type="Proteomes" id="UP000649799"/>
    </source>
</evidence>
<evidence type="ECO:0008006" key="4">
    <source>
        <dbReference type="Google" id="ProtNLM"/>
    </source>
</evidence>
<dbReference type="RefSeq" id="WP_166150280.1">
    <property type="nucleotide sequence ID" value="NZ_JAANYN010000011.1"/>
</dbReference>
<comment type="caution">
    <text evidence="2">The sequence shown here is derived from an EMBL/GenBank/DDBJ whole genome shotgun (WGS) entry which is preliminary data.</text>
</comment>
<sequence>MFLRTLIFLILPMFVAFGQEEPSFDLIADEVYLDVEKEGFREFKFTVKNAGEKTAPAGSYRVFFKVNGKMQSFEINTSALDAGKSLIYTSGEKIPANQPGKKLKYRLIIHTKDADKSNNQLKGEIIL</sequence>
<reference evidence="2 3" key="1">
    <citation type="submission" date="2020-03" db="EMBL/GenBank/DDBJ databases">
        <title>Cyclobacterium plantarum sp. nov., a marine bacterium isolated from a coastal-marine wetland.</title>
        <authorList>
            <person name="Sanchez-Porro C."/>
            <person name="Ventosa A."/>
            <person name="Amoozegar M."/>
        </authorList>
    </citation>
    <scope>NUCLEOTIDE SEQUENCE [LARGE SCALE GENOMIC DNA]</scope>
    <source>
        <strain evidence="2 3">GBPx2</strain>
    </source>
</reference>
<dbReference type="Proteomes" id="UP000649799">
    <property type="component" value="Unassembled WGS sequence"/>
</dbReference>
<name>A0ABX0HB80_9BACT</name>
<gene>
    <name evidence="2" type="ORF">G9Q97_20315</name>
</gene>
<feature type="signal peptide" evidence="1">
    <location>
        <begin position="1"/>
        <end position="18"/>
    </location>
</feature>
<organism evidence="2 3">
    <name type="scientific">Cyclobacterium plantarum</name>
    <dbReference type="NCBI Taxonomy" id="2716263"/>
    <lineage>
        <taxon>Bacteria</taxon>
        <taxon>Pseudomonadati</taxon>
        <taxon>Bacteroidota</taxon>
        <taxon>Cytophagia</taxon>
        <taxon>Cytophagales</taxon>
        <taxon>Cyclobacteriaceae</taxon>
        <taxon>Cyclobacterium</taxon>
    </lineage>
</organism>
<protein>
    <recommendedName>
        <fullName evidence="4">CARDB domain-containing protein</fullName>
    </recommendedName>
</protein>
<evidence type="ECO:0000313" key="2">
    <source>
        <dbReference type="EMBL" id="NHE59160.1"/>
    </source>
</evidence>
<keyword evidence="3" id="KW-1185">Reference proteome</keyword>